<organism evidence="6 7">
    <name type="scientific">Phycicoccus flavus</name>
    <dbReference type="NCBI Taxonomy" id="2502783"/>
    <lineage>
        <taxon>Bacteria</taxon>
        <taxon>Bacillati</taxon>
        <taxon>Actinomycetota</taxon>
        <taxon>Actinomycetes</taxon>
        <taxon>Micrococcales</taxon>
        <taxon>Intrasporangiaceae</taxon>
        <taxon>Phycicoccus</taxon>
    </lineage>
</organism>
<sequence length="219" mass="24028">MTFRPPRSPLSLRDRKRAETRRTLALAAYTIVRDEGVDAVTAEAVADRAGVSRRTFFNYFPSVESVLTASVAEFFTTLSRRLDERPHDEPVRASLLAVVDDPSDLDLVERIGVLAAAGESSAHAKVLILGTLHEWTDWLEDWLRDRLGTRVADRPSDLQIAVLASCILGAGEAALRVWARHATDTPDDPRPDFLAAFAEAIDLLGTDLLLDADAAVRTP</sequence>
<dbReference type="PANTHER" id="PTHR30055">
    <property type="entry name" value="HTH-TYPE TRANSCRIPTIONAL REGULATOR RUTR"/>
    <property type="match status" value="1"/>
</dbReference>
<dbReference type="AlphaFoldDB" id="A0A8T6RD53"/>
<evidence type="ECO:0000256" key="4">
    <source>
        <dbReference type="PROSITE-ProRule" id="PRU00335"/>
    </source>
</evidence>
<feature type="domain" description="HTH tetR-type" evidence="5">
    <location>
        <begin position="18"/>
        <end position="78"/>
    </location>
</feature>
<evidence type="ECO:0000313" key="7">
    <source>
        <dbReference type="Proteomes" id="UP000287866"/>
    </source>
</evidence>
<evidence type="ECO:0000313" key="6">
    <source>
        <dbReference type="EMBL" id="NHA70101.1"/>
    </source>
</evidence>
<dbReference type="RefSeq" id="WP_164896429.1">
    <property type="nucleotide sequence ID" value="NZ_SAYU02000098.1"/>
</dbReference>
<dbReference type="PANTHER" id="PTHR30055:SF238">
    <property type="entry name" value="MYCOFACTOCIN BIOSYNTHESIS TRANSCRIPTIONAL REGULATOR MFTR-RELATED"/>
    <property type="match status" value="1"/>
</dbReference>
<dbReference type="InterPro" id="IPR009057">
    <property type="entry name" value="Homeodomain-like_sf"/>
</dbReference>
<reference evidence="6" key="1">
    <citation type="submission" date="2020-03" db="EMBL/GenBank/DDBJ databases">
        <title>Phycicoccus flavus sp. nov., a novel endophytic actinobacterium isolated from branch of Kandelia candel.</title>
        <authorList>
            <person name="Tuo L."/>
        </authorList>
    </citation>
    <scope>NUCLEOTIDE SEQUENCE</scope>
    <source>
        <strain evidence="6">CMS6Z-2</strain>
    </source>
</reference>
<dbReference type="EMBL" id="SAYU02000098">
    <property type="protein sequence ID" value="NHA70101.1"/>
    <property type="molecule type" value="Genomic_DNA"/>
</dbReference>
<dbReference type="GO" id="GO:0003700">
    <property type="term" value="F:DNA-binding transcription factor activity"/>
    <property type="evidence" value="ECO:0007669"/>
    <property type="project" value="TreeGrafter"/>
</dbReference>
<dbReference type="SUPFAM" id="SSF46689">
    <property type="entry name" value="Homeodomain-like"/>
    <property type="match status" value="1"/>
</dbReference>
<feature type="DNA-binding region" description="H-T-H motif" evidence="4">
    <location>
        <begin position="41"/>
        <end position="60"/>
    </location>
</feature>
<accession>A0A8T6RD53</accession>
<proteinExistence type="predicted"/>
<keyword evidence="3" id="KW-0804">Transcription</keyword>
<dbReference type="GO" id="GO:0000976">
    <property type="term" value="F:transcription cis-regulatory region binding"/>
    <property type="evidence" value="ECO:0007669"/>
    <property type="project" value="TreeGrafter"/>
</dbReference>
<keyword evidence="2 4" id="KW-0238">DNA-binding</keyword>
<protein>
    <submittedName>
        <fullName evidence="6">TetR family transcriptional regulator</fullName>
    </submittedName>
</protein>
<dbReference type="Proteomes" id="UP000287866">
    <property type="component" value="Unassembled WGS sequence"/>
</dbReference>
<gene>
    <name evidence="6" type="ORF">EPD83_018885</name>
</gene>
<name>A0A8T6RD53_9MICO</name>
<evidence type="ECO:0000256" key="2">
    <source>
        <dbReference type="ARBA" id="ARBA00023125"/>
    </source>
</evidence>
<evidence type="ECO:0000256" key="3">
    <source>
        <dbReference type="ARBA" id="ARBA00023163"/>
    </source>
</evidence>
<keyword evidence="7" id="KW-1185">Reference proteome</keyword>
<evidence type="ECO:0000256" key="1">
    <source>
        <dbReference type="ARBA" id="ARBA00023015"/>
    </source>
</evidence>
<dbReference type="InterPro" id="IPR001647">
    <property type="entry name" value="HTH_TetR"/>
</dbReference>
<dbReference type="InterPro" id="IPR050109">
    <property type="entry name" value="HTH-type_TetR-like_transc_reg"/>
</dbReference>
<evidence type="ECO:0000259" key="5">
    <source>
        <dbReference type="PROSITE" id="PS50977"/>
    </source>
</evidence>
<dbReference type="Gene3D" id="1.10.357.10">
    <property type="entry name" value="Tetracycline Repressor, domain 2"/>
    <property type="match status" value="1"/>
</dbReference>
<dbReference type="Pfam" id="PF00440">
    <property type="entry name" value="TetR_N"/>
    <property type="match status" value="1"/>
</dbReference>
<dbReference type="PROSITE" id="PS50977">
    <property type="entry name" value="HTH_TETR_2"/>
    <property type="match status" value="1"/>
</dbReference>
<keyword evidence="1" id="KW-0805">Transcription regulation</keyword>
<comment type="caution">
    <text evidence="6">The sequence shown here is derived from an EMBL/GenBank/DDBJ whole genome shotgun (WGS) entry which is preliminary data.</text>
</comment>